<comment type="catalytic activity">
    <reaction evidence="12">
        <text>D-ribose + ATP = D-ribose 5-phosphate + ADP + H(+)</text>
        <dbReference type="Rhea" id="RHEA:13697"/>
        <dbReference type="ChEBI" id="CHEBI:15378"/>
        <dbReference type="ChEBI" id="CHEBI:30616"/>
        <dbReference type="ChEBI" id="CHEBI:47013"/>
        <dbReference type="ChEBI" id="CHEBI:78346"/>
        <dbReference type="ChEBI" id="CHEBI:456216"/>
        <dbReference type="EC" id="2.7.1.15"/>
    </reaction>
</comment>
<keyword evidence="6 12" id="KW-0547">Nucleotide-binding</keyword>
<comment type="caution">
    <text evidence="12">Lacks conserved residue(s) required for the propagation of feature annotation.</text>
</comment>
<dbReference type="Proteomes" id="UP000769766">
    <property type="component" value="Unassembled WGS sequence"/>
</dbReference>
<comment type="caution">
    <text evidence="14">The sequence shown here is derived from an EMBL/GenBank/DDBJ whole genome shotgun (WGS) entry which is preliminary data.</text>
</comment>
<dbReference type="PRINTS" id="PR00990">
    <property type="entry name" value="RIBOKINASE"/>
</dbReference>
<feature type="binding site" evidence="12">
    <location>
        <position position="140"/>
    </location>
    <ligand>
        <name>substrate</name>
    </ligand>
</feature>
<feature type="binding site" evidence="12">
    <location>
        <position position="293"/>
    </location>
    <ligand>
        <name>K(+)</name>
        <dbReference type="ChEBI" id="CHEBI:29103"/>
    </ligand>
</feature>
<comment type="activity regulation">
    <text evidence="12">Activated by a monovalent cation that binds near, but not in, the active site. The most likely occupant of the site in vivo is potassium. Ion binding induces a conformational change that may alter substrate affinity.</text>
</comment>
<dbReference type="InterPro" id="IPR011877">
    <property type="entry name" value="Ribokinase"/>
</dbReference>
<dbReference type="InterPro" id="IPR011611">
    <property type="entry name" value="PfkB_dom"/>
</dbReference>
<comment type="cofactor">
    <cofactor evidence="12">
        <name>Mg(2+)</name>
        <dbReference type="ChEBI" id="CHEBI:18420"/>
    </cofactor>
    <text evidence="12">Requires a divalent cation, most likely magnesium in vivo, as an electrophilic catalyst to aid phosphoryl group transfer. It is the chelate of the metal and the nucleotide that is the actual substrate.</text>
</comment>
<dbReference type="EMBL" id="JACPRF010000067">
    <property type="protein sequence ID" value="MBI2875687.1"/>
    <property type="molecule type" value="Genomic_DNA"/>
</dbReference>
<keyword evidence="7 12" id="KW-0418">Kinase</keyword>
<dbReference type="PANTHER" id="PTHR10584">
    <property type="entry name" value="SUGAR KINASE"/>
    <property type="match status" value="1"/>
</dbReference>
<evidence type="ECO:0000256" key="1">
    <source>
        <dbReference type="ARBA" id="ARBA00005380"/>
    </source>
</evidence>
<comment type="subunit">
    <text evidence="12">Homodimer.</text>
</comment>
<comment type="function">
    <text evidence="12">Catalyzes the phosphorylation of ribose at O-5 in a reaction requiring ATP and magnesium. The resulting D-ribose-5-phosphate can then be used either for sythesis of nucleotides, histidine, and tryptophan, or as a component of the pentose phosphate pathway.</text>
</comment>
<proteinExistence type="inferred from homology"/>
<feature type="binding site" evidence="12">
    <location>
        <position position="289"/>
    </location>
    <ligand>
        <name>K(+)</name>
        <dbReference type="ChEBI" id="CHEBI:29103"/>
    </ligand>
</feature>
<reference evidence="14" key="1">
    <citation type="submission" date="2020-07" db="EMBL/GenBank/DDBJ databases">
        <title>Huge and variable diversity of episymbiotic CPR bacteria and DPANN archaea in groundwater ecosystems.</title>
        <authorList>
            <person name="He C.Y."/>
            <person name="Keren R."/>
            <person name="Whittaker M."/>
            <person name="Farag I.F."/>
            <person name="Doudna J."/>
            <person name="Cate J.H.D."/>
            <person name="Banfield J.F."/>
        </authorList>
    </citation>
    <scope>NUCLEOTIDE SEQUENCE</scope>
    <source>
        <strain evidence="14">NC_groundwater_672_Ag_B-0.1um_62_36</strain>
    </source>
</reference>
<feature type="domain" description="Carbohydrate kinase PfkB" evidence="13">
    <location>
        <begin position="1"/>
        <end position="296"/>
    </location>
</feature>
<keyword evidence="12" id="KW-0963">Cytoplasm</keyword>
<evidence type="ECO:0000256" key="7">
    <source>
        <dbReference type="ARBA" id="ARBA00022777"/>
    </source>
</evidence>
<sequence>MAKVVVVGSCNCDLIVRLDHLPREGETVSGGEFFQCFGGKGANQAVAAFQAGAQVTLIGKVGRDRFGESYRESLMGLGMEAQDLLQDESSPTGLAFILVDRTGKNQIAVASGANLRLSTEELSLLSDRFLEARVLLVQLEVPLPTVKYALELARDRGIQTILDPAPVPPGGLPSDLLSLVDILTPNEAEAEALTGCKVEGLEQIRQAGQRLRSQGIRSALITLGARGAYLQTATGEEFFPAFPVNAIDSTAAGDAFNGALAYALSEGRSLREAVIWANAAGALATSRLGAQPSLPTHQEIEALLALHPA</sequence>
<accession>A0A932CM34</accession>
<feature type="binding site" evidence="12">
    <location>
        <position position="284"/>
    </location>
    <ligand>
        <name>K(+)</name>
        <dbReference type="ChEBI" id="CHEBI:29103"/>
    </ligand>
</feature>
<dbReference type="GO" id="GO:0019303">
    <property type="term" value="P:D-ribose catabolic process"/>
    <property type="evidence" value="ECO:0007669"/>
    <property type="project" value="UniProtKB-UniRule"/>
</dbReference>
<feature type="binding site" evidence="12">
    <location>
        <position position="254"/>
    </location>
    <ligand>
        <name>substrate</name>
    </ligand>
</feature>
<feature type="binding site" evidence="12">
    <location>
        <position position="278"/>
    </location>
    <ligand>
        <name>ATP</name>
        <dbReference type="ChEBI" id="CHEBI:30616"/>
    </ligand>
</feature>
<feature type="binding site" evidence="12">
    <location>
        <position position="250"/>
    </location>
    <ligand>
        <name>K(+)</name>
        <dbReference type="ChEBI" id="CHEBI:29103"/>
    </ligand>
</feature>
<dbReference type="HAMAP" id="MF_01987">
    <property type="entry name" value="Ribokinase"/>
    <property type="match status" value="1"/>
</dbReference>
<evidence type="ECO:0000259" key="13">
    <source>
        <dbReference type="Pfam" id="PF00294"/>
    </source>
</evidence>
<dbReference type="NCBIfam" id="TIGR02152">
    <property type="entry name" value="D_ribokin_bact"/>
    <property type="match status" value="1"/>
</dbReference>
<name>A0A932CM34_UNCTE</name>
<keyword evidence="5 12" id="KW-0479">Metal-binding</keyword>
<gene>
    <name evidence="12 14" type="primary">rbsK</name>
    <name evidence="14" type="ORF">HYY20_02260</name>
</gene>
<feature type="active site" description="Proton acceptor" evidence="12">
    <location>
        <position position="254"/>
    </location>
</feature>
<feature type="binding site" evidence="12">
    <location>
        <position position="248"/>
    </location>
    <ligand>
        <name>K(+)</name>
        <dbReference type="ChEBI" id="CHEBI:29103"/>
    </ligand>
</feature>
<feature type="binding site" evidence="12">
    <location>
        <position position="287"/>
    </location>
    <ligand>
        <name>K(+)</name>
        <dbReference type="ChEBI" id="CHEBI:29103"/>
    </ligand>
</feature>
<dbReference type="PANTHER" id="PTHR10584:SF166">
    <property type="entry name" value="RIBOKINASE"/>
    <property type="match status" value="1"/>
</dbReference>
<dbReference type="CDD" id="cd01174">
    <property type="entry name" value="ribokinase"/>
    <property type="match status" value="1"/>
</dbReference>
<dbReference type="InterPro" id="IPR002173">
    <property type="entry name" value="Carboh/pur_kinase_PfkB_CS"/>
</dbReference>
<feature type="binding site" evidence="12">
    <location>
        <begin position="253"/>
        <end position="254"/>
    </location>
    <ligand>
        <name>ATP</name>
        <dbReference type="ChEBI" id="CHEBI:30616"/>
    </ligand>
</feature>
<dbReference type="SUPFAM" id="SSF53613">
    <property type="entry name" value="Ribokinase-like"/>
    <property type="match status" value="1"/>
</dbReference>
<feature type="binding site" evidence="12">
    <location>
        <position position="186"/>
    </location>
    <ligand>
        <name>ATP</name>
        <dbReference type="ChEBI" id="CHEBI:30616"/>
    </ligand>
</feature>
<evidence type="ECO:0000256" key="8">
    <source>
        <dbReference type="ARBA" id="ARBA00022840"/>
    </source>
</evidence>
<organism evidence="14 15">
    <name type="scientific">Tectimicrobiota bacterium</name>
    <dbReference type="NCBI Taxonomy" id="2528274"/>
    <lineage>
        <taxon>Bacteria</taxon>
        <taxon>Pseudomonadati</taxon>
        <taxon>Nitrospinota/Tectimicrobiota group</taxon>
        <taxon>Candidatus Tectimicrobiota</taxon>
    </lineage>
</organism>
<dbReference type="GO" id="GO:0004747">
    <property type="term" value="F:ribokinase activity"/>
    <property type="evidence" value="ECO:0007669"/>
    <property type="project" value="UniProtKB-UniRule"/>
</dbReference>
<dbReference type="AlphaFoldDB" id="A0A932CM34"/>
<keyword evidence="9 12" id="KW-0460">Magnesium</keyword>
<evidence type="ECO:0000313" key="14">
    <source>
        <dbReference type="EMBL" id="MBI2875687.1"/>
    </source>
</evidence>
<dbReference type="Gene3D" id="3.40.1190.20">
    <property type="match status" value="1"/>
</dbReference>
<evidence type="ECO:0000256" key="5">
    <source>
        <dbReference type="ARBA" id="ARBA00022723"/>
    </source>
</evidence>
<evidence type="ECO:0000256" key="6">
    <source>
        <dbReference type="ARBA" id="ARBA00022741"/>
    </source>
</evidence>
<evidence type="ECO:0000256" key="3">
    <source>
        <dbReference type="ARBA" id="ARBA00016943"/>
    </source>
</evidence>
<protein>
    <recommendedName>
        <fullName evidence="3 12">Ribokinase</fullName>
        <shortName evidence="12">RK</shortName>
        <ecNumber evidence="2 12">2.7.1.15</ecNumber>
    </recommendedName>
</protein>
<comment type="subcellular location">
    <subcellularLocation>
        <location evidence="12">Cytoplasm</location>
    </subcellularLocation>
</comment>
<dbReference type="PROSITE" id="PS00584">
    <property type="entry name" value="PFKB_KINASES_2"/>
    <property type="match status" value="1"/>
</dbReference>
<dbReference type="InterPro" id="IPR002139">
    <property type="entry name" value="Ribo/fructo_kinase"/>
</dbReference>
<keyword evidence="10 12" id="KW-0630">Potassium</keyword>
<comment type="pathway">
    <text evidence="12">Carbohydrate metabolism; D-ribose degradation; D-ribose 5-phosphate from beta-D-ribopyranose: step 2/2.</text>
</comment>
<dbReference type="InterPro" id="IPR029056">
    <property type="entry name" value="Ribokinase-like"/>
</dbReference>
<keyword evidence="4 12" id="KW-0808">Transferase</keyword>
<comment type="similarity">
    <text evidence="12">Belongs to the carbohydrate kinase PfkB family. Ribokinase subfamily.</text>
</comment>
<dbReference type="GO" id="GO:0005829">
    <property type="term" value="C:cytosol"/>
    <property type="evidence" value="ECO:0007669"/>
    <property type="project" value="TreeGrafter"/>
</dbReference>
<dbReference type="EC" id="2.7.1.15" evidence="2 12"/>
<evidence type="ECO:0000256" key="4">
    <source>
        <dbReference type="ARBA" id="ARBA00022679"/>
    </source>
</evidence>
<evidence type="ECO:0000313" key="15">
    <source>
        <dbReference type="Proteomes" id="UP000769766"/>
    </source>
</evidence>
<keyword evidence="11 12" id="KW-0119">Carbohydrate metabolism</keyword>
<dbReference type="GO" id="GO:0005524">
    <property type="term" value="F:ATP binding"/>
    <property type="evidence" value="ECO:0007669"/>
    <property type="project" value="UniProtKB-UniRule"/>
</dbReference>
<dbReference type="Pfam" id="PF00294">
    <property type="entry name" value="PfkB"/>
    <property type="match status" value="1"/>
</dbReference>
<feature type="binding site" evidence="12">
    <location>
        <begin position="222"/>
        <end position="227"/>
    </location>
    <ligand>
        <name>ATP</name>
        <dbReference type="ChEBI" id="CHEBI:30616"/>
    </ligand>
</feature>
<feature type="binding site" evidence="12">
    <location>
        <begin position="39"/>
        <end position="43"/>
    </location>
    <ligand>
        <name>substrate</name>
    </ligand>
</feature>
<feature type="binding site" evidence="12">
    <location>
        <begin position="11"/>
        <end position="13"/>
    </location>
    <ligand>
        <name>substrate</name>
    </ligand>
</feature>
<comment type="similarity">
    <text evidence="1">Belongs to the carbohydrate kinase pfkB family.</text>
</comment>
<evidence type="ECO:0000256" key="12">
    <source>
        <dbReference type="HAMAP-Rule" id="MF_01987"/>
    </source>
</evidence>
<evidence type="ECO:0000256" key="11">
    <source>
        <dbReference type="ARBA" id="ARBA00023277"/>
    </source>
</evidence>
<evidence type="ECO:0000256" key="9">
    <source>
        <dbReference type="ARBA" id="ARBA00022842"/>
    </source>
</evidence>
<evidence type="ECO:0000256" key="10">
    <source>
        <dbReference type="ARBA" id="ARBA00022958"/>
    </source>
</evidence>
<evidence type="ECO:0000256" key="2">
    <source>
        <dbReference type="ARBA" id="ARBA00012035"/>
    </source>
</evidence>
<keyword evidence="8 12" id="KW-0067">ATP-binding</keyword>
<dbReference type="GO" id="GO:0046872">
    <property type="term" value="F:metal ion binding"/>
    <property type="evidence" value="ECO:0007669"/>
    <property type="project" value="UniProtKB-KW"/>
</dbReference>